<organism evidence="2 3">
    <name type="scientific">Paracoccus versutus</name>
    <name type="common">Thiobacillus versutus</name>
    <dbReference type="NCBI Taxonomy" id="34007"/>
    <lineage>
        <taxon>Bacteria</taxon>
        <taxon>Pseudomonadati</taxon>
        <taxon>Pseudomonadota</taxon>
        <taxon>Alphaproteobacteria</taxon>
        <taxon>Rhodobacterales</taxon>
        <taxon>Paracoccaceae</taxon>
        <taxon>Paracoccus</taxon>
    </lineage>
</organism>
<evidence type="ECO:0000256" key="1">
    <source>
        <dbReference type="SAM" id="MobiDB-lite"/>
    </source>
</evidence>
<reference evidence="2 3" key="1">
    <citation type="submission" date="2018-08" db="EMBL/GenBank/DDBJ databases">
        <title>Genomic Encyclopedia of Archaeal and Bacterial Type Strains, Phase II (KMG-II): from individual species to whole genera.</title>
        <authorList>
            <person name="Goeker M."/>
        </authorList>
    </citation>
    <scope>NUCLEOTIDE SEQUENCE [LARGE SCALE GENOMIC DNA]</scope>
    <source>
        <strain evidence="2 3">DSM 17099</strain>
    </source>
</reference>
<feature type="region of interest" description="Disordered" evidence="1">
    <location>
        <begin position="1"/>
        <end position="126"/>
    </location>
</feature>
<name>A0A3D9XN20_PARVE</name>
<accession>A0A3D9XN20</accession>
<gene>
    <name evidence="2" type="ORF">BDD41_2241</name>
</gene>
<dbReference type="EMBL" id="QTUJ01000002">
    <property type="protein sequence ID" value="REF69532.1"/>
    <property type="molecule type" value="Genomic_DNA"/>
</dbReference>
<comment type="caution">
    <text evidence="2">The sequence shown here is derived from an EMBL/GenBank/DDBJ whole genome shotgun (WGS) entry which is preliminary data.</text>
</comment>
<evidence type="ECO:0000313" key="3">
    <source>
        <dbReference type="Proteomes" id="UP000256941"/>
    </source>
</evidence>
<proteinExistence type="predicted"/>
<feature type="compositionally biased region" description="Low complexity" evidence="1">
    <location>
        <begin position="332"/>
        <end position="341"/>
    </location>
</feature>
<dbReference type="AlphaFoldDB" id="A0A3D9XN20"/>
<feature type="region of interest" description="Disordered" evidence="1">
    <location>
        <begin position="197"/>
        <end position="288"/>
    </location>
</feature>
<evidence type="ECO:0000313" key="2">
    <source>
        <dbReference type="EMBL" id="REF69532.1"/>
    </source>
</evidence>
<feature type="compositionally biased region" description="Basic residues" evidence="1">
    <location>
        <begin position="261"/>
        <end position="272"/>
    </location>
</feature>
<sequence>MRFRAPLAREAAHGPRALAMPGNGTRQRPERASMGAQATGASARPTAWRSSAIRAAPAEPFGMSGNRRGPCRPDHPRLAGRQAKPNQSPRELPAPLGAAQREASAVASGRSLVASQPSARSSRRARPFAASATVPIRKCARGGPVRPIRGRTDVLLLDQGHPACRRAAGPAGARCGRSRGCRRWRARPVRCWRPAGQLQRAGQDGTGAKARADRLTVGPGPAKAERRAPRDHRKPAQDLMRQGLGQDGVVMRLAGRAERQRRQRGAPSRRRPAQADGGHQPETPAVNGADDVLPLAIVPERSPCGADAAGGAGVGHGPQRTSTIRPCRPAARQPAKARAAPGTPVAPAEPLRRNSNFWSSRSKSPKMWIMRKPIAKRRHLHDFFMVRSSIPIAVGP</sequence>
<protein>
    <submittedName>
        <fullName evidence="2">Uncharacterized protein</fullName>
    </submittedName>
</protein>
<feature type="region of interest" description="Disordered" evidence="1">
    <location>
        <begin position="332"/>
        <end position="360"/>
    </location>
</feature>
<dbReference type="Proteomes" id="UP000256941">
    <property type="component" value="Unassembled WGS sequence"/>
</dbReference>